<evidence type="ECO:0000313" key="4">
    <source>
        <dbReference type="EMBL" id="KXB92802.1"/>
    </source>
</evidence>
<dbReference type="CDD" id="cd03443">
    <property type="entry name" value="PaaI_thioesterase"/>
    <property type="match status" value="1"/>
</dbReference>
<organism evidence="4 5">
    <name type="scientific">Megasphaera hutchinsoni</name>
    <dbReference type="NCBI Taxonomy" id="1588748"/>
    <lineage>
        <taxon>Bacteria</taxon>
        <taxon>Bacillati</taxon>
        <taxon>Bacillota</taxon>
        <taxon>Negativicutes</taxon>
        <taxon>Veillonellales</taxon>
        <taxon>Veillonellaceae</taxon>
        <taxon>Megasphaera</taxon>
    </lineage>
</organism>
<evidence type="ECO:0000256" key="2">
    <source>
        <dbReference type="ARBA" id="ARBA00022801"/>
    </source>
</evidence>
<dbReference type="InterPro" id="IPR003736">
    <property type="entry name" value="PAAI_dom"/>
</dbReference>
<dbReference type="AlphaFoldDB" id="A0A134CKQ3"/>
<gene>
    <name evidence="4" type="ORF">HMPREF3182_00272</name>
</gene>
<dbReference type="SUPFAM" id="SSF54637">
    <property type="entry name" value="Thioesterase/thiol ester dehydrase-isomerase"/>
    <property type="match status" value="1"/>
</dbReference>
<protein>
    <recommendedName>
        <fullName evidence="3">Thioesterase domain-containing protein</fullName>
    </recommendedName>
</protein>
<evidence type="ECO:0000259" key="3">
    <source>
        <dbReference type="Pfam" id="PF03061"/>
    </source>
</evidence>
<dbReference type="Pfam" id="PF03061">
    <property type="entry name" value="4HBT"/>
    <property type="match status" value="1"/>
</dbReference>
<dbReference type="NCBIfam" id="TIGR00369">
    <property type="entry name" value="unchar_dom_1"/>
    <property type="match status" value="1"/>
</dbReference>
<comment type="caution">
    <text evidence="4">The sequence shown here is derived from an EMBL/GenBank/DDBJ whole genome shotgun (WGS) entry which is preliminary data.</text>
</comment>
<accession>A0A134CKQ3</accession>
<dbReference type="PANTHER" id="PTHR43240:SF5">
    <property type="entry name" value="1,4-DIHYDROXY-2-NAPHTHOYL-COA THIOESTERASE 1"/>
    <property type="match status" value="1"/>
</dbReference>
<sequence>MKIDIKLLNAEIQQNPFDSFMHFQVIEAEDDKLVLTFHNKGVTWNNPNQTMYGGVLYAMADSAMALACKACGKVVVTLDLAMNYLSPALQDTIIYAHVHLIHQGRTTVVGLCDFYDNNKRYLAHGRGTFFVMSTTANG</sequence>
<dbReference type="PATRIC" id="fig|1588748.3.peg.262"/>
<dbReference type="GO" id="GO:0061522">
    <property type="term" value="F:1,4-dihydroxy-2-naphthoyl-CoA thioesterase activity"/>
    <property type="evidence" value="ECO:0007669"/>
    <property type="project" value="TreeGrafter"/>
</dbReference>
<evidence type="ECO:0000313" key="5">
    <source>
        <dbReference type="Proteomes" id="UP000070160"/>
    </source>
</evidence>
<name>A0A134CKQ3_9FIRM</name>
<dbReference type="InterPro" id="IPR006683">
    <property type="entry name" value="Thioestr_dom"/>
</dbReference>
<dbReference type="PANTHER" id="PTHR43240">
    <property type="entry name" value="1,4-DIHYDROXY-2-NAPHTHOYL-COA THIOESTERASE 1"/>
    <property type="match status" value="1"/>
</dbReference>
<dbReference type="Gene3D" id="3.10.129.10">
    <property type="entry name" value="Hotdog Thioesterase"/>
    <property type="match status" value="1"/>
</dbReference>
<dbReference type="STRING" id="1588748.HMPREF3182_00272"/>
<dbReference type="RefSeq" id="WP_206445527.1">
    <property type="nucleotide sequence ID" value="NZ_KQ960928.1"/>
</dbReference>
<feature type="domain" description="Thioesterase" evidence="3">
    <location>
        <begin position="49"/>
        <end position="120"/>
    </location>
</feature>
<evidence type="ECO:0000256" key="1">
    <source>
        <dbReference type="ARBA" id="ARBA00008324"/>
    </source>
</evidence>
<keyword evidence="2" id="KW-0378">Hydrolase</keyword>
<dbReference type="EMBL" id="LSDT01000005">
    <property type="protein sequence ID" value="KXB92802.1"/>
    <property type="molecule type" value="Genomic_DNA"/>
</dbReference>
<dbReference type="Proteomes" id="UP000070160">
    <property type="component" value="Unassembled WGS sequence"/>
</dbReference>
<reference evidence="5" key="1">
    <citation type="submission" date="2016-01" db="EMBL/GenBank/DDBJ databases">
        <authorList>
            <person name="Mitreva M."/>
            <person name="Pepin K.H."/>
            <person name="Mihindukulasuriya K.A."/>
            <person name="Fulton R."/>
            <person name="Fronick C."/>
            <person name="O'Laughlin M."/>
            <person name="Miner T."/>
            <person name="Herter B."/>
            <person name="Rosa B.A."/>
            <person name="Cordes M."/>
            <person name="Tomlinson C."/>
            <person name="Wollam A."/>
            <person name="Palsikar V.B."/>
            <person name="Mardis E.R."/>
            <person name="Wilson R.K."/>
        </authorList>
    </citation>
    <scope>NUCLEOTIDE SEQUENCE [LARGE SCALE GENOMIC DNA]</scope>
    <source>
        <strain evidence="5">KA00182</strain>
    </source>
</reference>
<keyword evidence="5" id="KW-1185">Reference proteome</keyword>
<dbReference type="InterPro" id="IPR029069">
    <property type="entry name" value="HotDog_dom_sf"/>
</dbReference>
<dbReference type="GO" id="GO:0005829">
    <property type="term" value="C:cytosol"/>
    <property type="evidence" value="ECO:0007669"/>
    <property type="project" value="TreeGrafter"/>
</dbReference>
<comment type="similarity">
    <text evidence="1">Belongs to the thioesterase PaaI family.</text>
</comment>
<proteinExistence type="inferred from homology"/>